<sequence length="152" mass="17149">MLAMEALSCLHERARKGGHLLSFTMRSKGGKERKFPICCLLTILSEEQVDSNWRVENMEDMALNIGYKVGNPSSTYLGLPLVPSVNQWQLGMGGRIPFKTQRKEVNRRGEDKVIWLESKSRTLYVKSPGKINAFLMGVVWNSLAQPKASFFA</sequence>
<protein>
    <submittedName>
        <fullName evidence="1">Uncharacterized protein</fullName>
    </submittedName>
</protein>
<proteinExistence type="predicted"/>
<gene>
    <name evidence="1" type="ORF">CK203_091247</name>
</gene>
<dbReference type="AlphaFoldDB" id="A0A438EMF0"/>
<dbReference type="EMBL" id="QGNW01001238">
    <property type="protein sequence ID" value="RVW48921.1"/>
    <property type="molecule type" value="Genomic_DNA"/>
</dbReference>
<name>A0A438EMF0_VITVI</name>
<comment type="caution">
    <text evidence="1">The sequence shown here is derived from an EMBL/GenBank/DDBJ whole genome shotgun (WGS) entry which is preliminary data.</text>
</comment>
<organism evidence="1 2">
    <name type="scientific">Vitis vinifera</name>
    <name type="common">Grape</name>
    <dbReference type="NCBI Taxonomy" id="29760"/>
    <lineage>
        <taxon>Eukaryota</taxon>
        <taxon>Viridiplantae</taxon>
        <taxon>Streptophyta</taxon>
        <taxon>Embryophyta</taxon>
        <taxon>Tracheophyta</taxon>
        <taxon>Spermatophyta</taxon>
        <taxon>Magnoliopsida</taxon>
        <taxon>eudicotyledons</taxon>
        <taxon>Gunneridae</taxon>
        <taxon>Pentapetalae</taxon>
        <taxon>rosids</taxon>
        <taxon>Vitales</taxon>
        <taxon>Vitaceae</taxon>
        <taxon>Viteae</taxon>
        <taxon>Vitis</taxon>
    </lineage>
</organism>
<dbReference type="Proteomes" id="UP000288805">
    <property type="component" value="Unassembled WGS sequence"/>
</dbReference>
<accession>A0A438EMF0</accession>
<reference evidence="1 2" key="1">
    <citation type="journal article" date="2018" name="PLoS Genet.">
        <title>Population sequencing reveals clonal diversity and ancestral inbreeding in the grapevine cultivar Chardonnay.</title>
        <authorList>
            <person name="Roach M.J."/>
            <person name="Johnson D.L."/>
            <person name="Bohlmann J."/>
            <person name="van Vuuren H.J."/>
            <person name="Jones S.J."/>
            <person name="Pretorius I.S."/>
            <person name="Schmidt S.A."/>
            <person name="Borneman A.R."/>
        </authorList>
    </citation>
    <scope>NUCLEOTIDE SEQUENCE [LARGE SCALE GENOMIC DNA]</scope>
    <source>
        <strain evidence="2">cv. Chardonnay</strain>
        <tissue evidence="1">Leaf</tissue>
    </source>
</reference>
<evidence type="ECO:0000313" key="2">
    <source>
        <dbReference type="Proteomes" id="UP000288805"/>
    </source>
</evidence>
<evidence type="ECO:0000313" key="1">
    <source>
        <dbReference type="EMBL" id="RVW48921.1"/>
    </source>
</evidence>